<dbReference type="InterPro" id="IPR016208">
    <property type="entry name" value="Ald_Oxase/xanthine_DH-like"/>
</dbReference>
<protein>
    <recommendedName>
        <fullName evidence="3">Aldehyde oxidase/xanthine dehydrogenase a/b hammerhead domain-containing protein</fullName>
    </recommendedName>
</protein>
<dbReference type="SUPFAM" id="SSF56003">
    <property type="entry name" value="Molybdenum cofactor-binding domain"/>
    <property type="match status" value="1"/>
</dbReference>
<dbReference type="AlphaFoldDB" id="A0A6V8P1H7"/>
<organism evidence="4 7">
    <name type="scientific">Candidatus Hakubella thermalkaliphila</name>
    <dbReference type="NCBI Taxonomy" id="2754717"/>
    <lineage>
        <taxon>Bacteria</taxon>
        <taxon>Bacillati</taxon>
        <taxon>Actinomycetota</taxon>
        <taxon>Actinomycetota incertae sedis</taxon>
        <taxon>Candidatus Hakubellales</taxon>
        <taxon>Candidatus Hakubellaceae</taxon>
        <taxon>Candidatus Hakubella</taxon>
    </lineage>
</organism>
<dbReference type="EMBL" id="BLRY01000038">
    <property type="protein sequence ID" value="GFP27482.1"/>
    <property type="molecule type" value="Genomic_DNA"/>
</dbReference>
<dbReference type="PANTHER" id="PTHR11908:SF132">
    <property type="entry name" value="ALDEHYDE OXIDASE 1-RELATED"/>
    <property type="match status" value="1"/>
</dbReference>
<dbReference type="RefSeq" id="WP_176229298.1">
    <property type="nucleotide sequence ID" value="NZ_BLRY01000038.1"/>
</dbReference>
<evidence type="ECO:0000256" key="1">
    <source>
        <dbReference type="ARBA" id="ARBA00022505"/>
    </source>
</evidence>
<evidence type="ECO:0000256" key="2">
    <source>
        <dbReference type="ARBA" id="ARBA00023002"/>
    </source>
</evidence>
<dbReference type="SMART" id="SM01008">
    <property type="entry name" value="Ald_Xan_dh_C"/>
    <property type="match status" value="1"/>
</dbReference>
<evidence type="ECO:0000259" key="3">
    <source>
        <dbReference type="SMART" id="SM01008"/>
    </source>
</evidence>
<dbReference type="EMBL" id="BLRX01000003">
    <property type="protein sequence ID" value="GFP24616.1"/>
    <property type="molecule type" value="Genomic_DNA"/>
</dbReference>
<dbReference type="Proteomes" id="UP000543224">
    <property type="component" value="Unassembled WGS sequence"/>
</dbReference>
<gene>
    <name evidence="4" type="ORF">HKBW3S25_00054</name>
    <name evidence="5" type="ORF">HKBW3S33_00895</name>
    <name evidence="6" type="ORF">HKBW3S43_00330</name>
</gene>
<dbReference type="SUPFAM" id="SSF54665">
    <property type="entry name" value="CO dehydrogenase molybdoprotein N-domain-like"/>
    <property type="match status" value="1"/>
</dbReference>
<evidence type="ECO:0000313" key="4">
    <source>
        <dbReference type="EMBL" id="GFP24616.1"/>
    </source>
</evidence>
<dbReference type="InterPro" id="IPR046867">
    <property type="entry name" value="AldOxase/xan_DH_MoCoBD2"/>
</dbReference>
<comment type="caution">
    <text evidence="4">The sequence shown here is derived from an EMBL/GenBank/DDBJ whole genome shotgun (WGS) entry which is preliminary data.</text>
</comment>
<name>A0A6V8P1H7_9ACTN</name>
<dbReference type="InterPro" id="IPR008274">
    <property type="entry name" value="AldOxase/xan_DH_MoCoBD1"/>
</dbReference>
<keyword evidence="1" id="KW-0500">Molybdenum</keyword>
<proteinExistence type="predicted"/>
<keyword evidence="9" id="KW-1185">Reference proteome</keyword>
<evidence type="ECO:0000313" key="9">
    <source>
        <dbReference type="Proteomes" id="UP000591948"/>
    </source>
</evidence>
<feature type="domain" description="Aldehyde oxidase/xanthine dehydrogenase a/b hammerhead" evidence="3">
    <location>
        <begin position="34"/>
        <end position="139"/>
    </location>
</feature>
<dbReference type="PANTHER" id="PTHR11908">
    <property type="entry name" value="XANTHINE DEHYDROGENASE"/>
    <property type="match status" value="1"/>
</dbReference>
<evidence type="ECO:0000313" key="7">
    <source>
        <dbReference type="Proteomes" id="UP000543224"/>
    </source>
</evidence>
<evidence type="ECO:0000313" key="6">
    <source>
        <dbReference type="EMBL" id="GFP34537.1"/>
    </source>
</evidence>
<dbReference type="Gene3D" id="3.90.1170.50">
    <property type="entry name" value="Aldehyde oxidase/xanthine dehydrogenase, a/b hammerhead"/>
    <property type="match status" value="1"/>
</dbReference>
<dbReference type="InterPro" id="IPR036856">
    <property type="entry name" value="Ald_Oxase/Xan_DH_a/b_sf"/>
</dbReference>
<keyword evidence="2" id="KW-0560">Oxidoreductase</keyword>
<sequence length="789" mass="86530">MSSVKIEEKVEKVKEEFRWIRKDLPRTDAWEKVTGEAKFTDDLQFGPKLLYAKLKRSPLAHGRILRIDVSRALKLPGVKAVVTGREFPYRLGLYLKDRNLYAVERVRFVGEPVAGVAAISEKIAEEAVELIEVEYEELPPIFDPVYGASPDAPLIHPDLGRYPHADFIHPLPGTNISNHFKVRKGKVEEGFRNSDYIIEGSYQVPHIQHCTLEPHVAVAEVDLRGNITLWTSSQSPYAQRNLLAQSLGIPQSKIRVVTPYLGGGFGSKAGVTIEACLIPLAMKVPGHPVKLRMTREEEFIGTFVRQALRAFVKMGVKKEGRIQALEVKYYWAGGAYTEYGVNIIRAAGYSSSGPYEIPHVKADSYCVYTNHPVGGPYRGFGMSEIHFAIESQMDEAAHRLGMDPVEFRLRNALKEGALTLTGNRMHPTGLSDCIRAVASAINMEEKEKGRDPLKPRGKGIAAMWKAPAMPPDAGSSVFIKFNEDGSVNILTSGMDIGQGFQTVLTQMAAEVLTIPPEKIKVPAPDTDRSPYEWQTVASRLTWSVGNALLRACQDVKDQIFSLLSRAWGVDKEDLYLEDGQVICFTNPALRVELKSVVINGVRMPDGRLEGGPIMGRGMFVPPDVTGVDPETGQGDKPVVHFTTGAQAVEVEVDVETGVVKVLRGAAAFDVGKAINPLLVKRQMEGGLVQGLSSALLEDLKFDPAGRALNPSFTDYKIATSLDAPSHIETVVVEVPEKDGPFGARGIGEHPMVPTAAAIANAVYDALGIRLRKLPLSPENVFKAMREKRG</sequence>
<dbReference type="Gene3D" id="3.30.365.10">
    <property type="entry name" value="Aldehyde oxidase/xanthine dehydrogenase, molybdopterin binding domain"/>
    <property type="match status" value="4"/>
</dbReference>
<reference evidence="7 8" key="1">
    <citation type="journal article" date="2020" name="Front. Microbiol.">
        <title>Single-cell genomics of novel Actinobacteria with the Wood-Ljungdahl pathway discovered in a serpentinizing system.</title>
        <authorList>
            <person name="Merino N."/>
            <person name="Kawai M."/>
            <person name="Boyd E.S."/>
            <person name="Colman D.R."/>
            <person name="McGlynn S.E."/>
            <person name="Nealson K.H."/>
            <person name="Kurokawa K."/>
            <person name="Hongoh Y."/>
        </authorList>
    </citation>
    <scope>NUCLEOTIDE SEQUENCE [LARGE SCALE GENOMIC DNA]</scope>
    <source>
        <strain evidence="4 7">S25</strain>
        <strain evidence="5 9">S33</strain>
        <strain evidence="6 8">S43</strain>
    </source>
</reference>
<dbReference type="Proteomes" id="UP000576480">
    <property type="component" value="Unassembled WGS sequence"/>
</dbReference>
<accession>A0A6V8P1H7</accession>
<dbReference type="GO" id="GO:0016491">
    <property type="term" value="F:oxidoreductase activity"/>
    <property type="evidence" value="ECO:0007669"/>
    <property type="project" value="UniProtKB-KW"/>
</dbReference>
<evidence type="ECO:0000313" key="5">
    <source>
        <dbReference type="EMBL" id="GFP27482.1"/>
    </source>
</evidence>
<dbReference type="GO" id="GO:0005506">
    <property type="term" value="F:iron ion binding"/>
    <property type="evidence" value="ECO:0007669"/>
    <property type="project" value="InterPro"/>
</dbReference>
<dbReference type="InterPro" id="IPR037165">
    <property type="entry name" value="AldOxase/xan_DH_Mopterin-bd_sf"/>
</dbReference>
<evidence type="ECO:0000313" key="8">
    <source>
        <dbReference type="Proteomes" id="UP000576480"/>
    </source>
</evidence>
<dbReference type="Pfam" id="PF01315">
    <property type="entry name" value="Ald_Xan_dh_C"/>
    <property type="match status" value="1"/>
</dbReference>
<dbReference type="InterPro" id="IPR000674">
    <property type="entry name" value="Ald_Oxase/Xan_DH_a/b"/>
</dbReference>
<dbReference type="EMBL" id="BLSB01000010">
    <property type="protein sequence ID" value="GFP34537.1"/>
    <property type="molecule type" value="Genomic_DNA"/>
</dbReference>
<dbReference type="Pfam" id="PF20256">
    <property type="entry name" value="MoCoBD_2"/>
    <property type="match status" value="1"/>
</dbReference>
<dbReference type="Pfam" id="PF02738">
    <property type="entry name" value="MoCoBD_1"/>
    <property type="match status" value="1"/>
</dbReference>
<dbReference type="Proteomes" id="UP000591948">
    <property type="component" value="Unassembled WGS sequence"/>
</dbReference>